<dbReference type="Proteomes" id="UP000280759">
    <property type="component" value="Unassembled WGS sequence"/>
</dbReference>
<dbReference type="EC" id="2.4.1.227" evidence="1"/>
<proteinExistence type="inferred from homology"/>
<feature type="binding site" evidence="1">
    <location>
        <position position="289"/>
    </location>
    <ligand>
        <name>UDP-N-acetyl-alpha-D-glucosamine</name>
        <dbReference type="ChEBI" id="CHEBI:57705"/>
    </ligand>
</feature>
<dbReference type="InterPro" id="IPR007235">
    <property type="entry name" value="Glyco_trans_28_C"/>
</dbReference>
<evidence type="ECO:0000313" key="2">
    <source>
        <dbReference type="EMBL" id="VDC42907.1"/>
    </source>
</evidence>
<keyword evidence="1" id="KW-0131">Cell cycle</keyword>
<reference evidence="2 3" key="1">
    <citation type="submission" date="2018-10" db="EMBL/GenBank/DDBJ databases">
        <authorList>
            <consortium name="Molecular Microbiology and Infection Unit (UMMI)"/>
            <person name="Machado M."/>
        </authorList>
    </citation>
    <scope>NUCLEOTIDE SEQUENCE [LARGE SCALE GENOMIC DNA]</scope>
    <source>
        <strain evidence="2">FMV2238.02</strain>
    </source>
</reference>
<dbReference type="InterPro" id="IPR004276">
    <property type="entry name" value="GlycoTrans_28_N"/>
</dbReference>
<dbReference type="GO" id="GO:0008360">
    <property type="term" value="P:regulation of cell shape"/>
    <property type="evidence" value="ECO:0007669"/>
    <property type="project" value="UniProtKB-KW"/>
</dbReference>
<feature type="binding site" evidence="1">
    <location>
        <position position="198"/>
    </location>
    <ligand>
        <name>UDP-N-acetyl-alpha-D-glucosamine</name>
        <dbReference type="ChEBI" id="CHEBI:57705"/>
    </ligand>
</feature>
<keyword evidence="1" id="KW-0573">Peptidoglycan synthesis</keyword>
<comment type="catalytic activity">
    <reaction evidence="1">
        <text>Mur2Ac(oyl-L-Ala-gamma-D-Glu-L-Lys-D-Ala-D-Ala)-di-trans,octa-cis-undecaprenyl diphosphate + UDP-N-acetyl-alpha-D-glucosamine = beta-D-GlcNAc-(1-&gt;4)-Mur2Ac(oyl-L-Ala-gamma-D-Glu-L-Lys-D-Ala-D-Ala)-di-trans,octa-cis-undecaprenyl diphosphate + UDP + H(+)</text>
        <dbReference type="Rhea" id="RHEA:23192"/>
        <dbReference type="ChEBI" id="CHEBI:15378"/>
        <dbReference type="ChEBI" id="CHEBI:57705"/>
        <dbReference type="ChEBI" id="CHEBI:58223"/>
        <dbReference type="ChEBI" id="CHEBI:60032"/>
        <dbReference type="ChEBI" id="CHEBI:60033"/>
        <dbReference type="EC" id="2.4.1.227"/>
    </reaction>
</comment>
<evidence type="ECO:0000256" key="1">
    <source>
        <dbReference type="HAMAP-Rule" id="MF_00033"/>
    </source>
</evidence>
<dbReference type="SUPFAM" id="SSF53756">
    <property type="entry name" value="UDP-Glycosyltransferase/glycogen phosphorylase"/>
    <property type="match status" value="1"/>
</dbReference>
<comment type="similarity">
    <text evidence="1">Belongs to the glycosyltransferase 28 family. MurG subfamily.</text>
</comment>
<sequence>MPKKILFTGGGTVGHVTLNLILIPKFIKDGWEVHYIGDKNGIEHTEIEKSGLDVTFHGIATGKLRRYFSWQNLADVFKVALGLLQSLFIIAKLRPQALFSKGGFVSVPPVMAAKLLGKPVFIHESDRSMGLANKIAYKFATTMYTTFDQEDQLSKAKHLGAVTKVSKEVNQMPESTQLEAVKEYFSRDLKTLLFIGGSAGAHVFNQFISDHPELKQGYNIINITGDPHLNELSPHLYRVDYVSDLYQPLMAMADLVVTRGGSNTLFELLAMAKLHLIVPLGKEASRGDQLENATYFEKRGYAKQLQESDLTLDSFDQAIADLFEHQADYEATMLATKEIQSPDFFYDLLRADISSTIKEK</sequence>
<keyword evidence="1 2" id="KW-0328">Glycosyltransferase</keyword>
<dbReference type="EMBL" id="UXEP01000018">
    <property type="protein sequence ID" value="VDC42907.1"/>
    <property type="molecule type" value="Genomic_DNA"/>
</dbReference>
<dbReference type="GO" id="GO:0071555">
    <property type="term" value="P:cell wall organization"/>
    <property type="evidence" value="ECO:0007669"/>
    <property type="project" value="UniProtKB-KW"/>
</dbReference>
<dbReference type="HAMAP" id="MF_00033">
    <property type="entry name" value="MurG"/>
    <property type="match status" value="1"/>
</dbReference>
<comment type="subcellular location">
    <subcellularLocation>
        <location evidence="1">Cell membrane</location>
        <topology evidence="1">Peripheral membrane protein</topology>
        <orientation evidence="1">Cytoplasmic side</orientation>
    </subcellularLocation>
</comment>
<dbReference type="InterPro" id="IPR006009">
    <property type="entry name" value="GlcNAc_MurG"/>
</dbReference>
<keyword evidence="1" id="KW-0132">Cell division</keyword>
<dbReference type="PANTHER" id="PTHR21015:SF27">
    <property type="entry name" value="UDP-N-ACETYLGLUCOSAMINE--N-ACETYLMURAMYL-(PENTAPEPTIDE) PYROPHOSPHORYL-UNDECAPRENOL N-ACETYLGLUCOSAMINE TRANSFERASE"/>
    <property type="match status" value="1"/>
</dbReference>
<comment type="pathway">
    <text evidence="1">Cell wall biogenesis; peptidoglycan biosynthesis.</text>
</comment>
<organism evidence="2 3">
    <name type="scientific">Streptococcus canis</name>
    <dbReference type="NCBI Taxonomy" id="1329"/>
    <lineage>
        <taxon>Bacteria</taxon>
        <taxon>Bacillati</taxon>
        <taxon>Bacillota</taxon>
        <taxon>Bacilli</taxon>
        <taxon>Lactobacillales</taxon>
        <taxon>Streptococcaceae</taxon>
        <taxon>Streptococcus</taxon>
    </lineage>
</organism>
<dbReference type="GO" id="GO:0009252">
    <property type="term" value="P:peptidoglycan biosynthetic process"/>
    <property type="evidence" value="ECO:0007669"/>
    <property type="project" value="UniProtKB-UniRule"/>
</dbReference>
<keyword evidence="3" id="KW-1185">Reference proteome</keyword>
<keyword evidence="1" id="KW-1003">Cell membrane</keyword>
<evidence type="ECO:0000313" key="3">
    <source>
        <dbReference type="Proteomes" id="UP000280759"/>
    </source>
</evidence>
<name>A0A3P5Y7W8_STRCB</name>
<gene>
    <name evidence="1 2" type="primary">murG</name>
    <name evidence="2" type="ORF">FMV2238Y02_13810</name>
</gene>
<dbReference type="GO" id="GO:0005886">
    <property type="term" value="C:plasma membrane"/>
    <property type="evidence" value="ECO:0007669"/>
    <property type="project" value="UniProtKB-SubCell"/>
</dbReference>
<dbReference type="PANTHER" id="PTHR21015">
    <property type="entry name" value="UDP-N-ACETYLGLUCOSAMINE--N-ACETYLMURAMYL-(PENTAPEPTIDE) PYROPHOSPHORYL-UNDECAPRENOL N-ACETYLGLUCOSAMINE TRANSFERASE 1"/>
    <property type="match status" value="1"/>
</dbReference>
<dbReference type="GO" id="GO:0005975">
    <property type="term" value="P:carbohydrate metabolic process"/>
    <property type="evidence" value="ECO:0007669"/>
    <property type="project" value="InterPro"/>
</dbReference>
<keyword evidence="1 2" id="KW-0808">Transferase</keyword>
<dbReference type="RefSeq" id="WP_093999227.1">
    <property type="nucleotide sequence ID" value="NZ_BLIU01000019.1"/>
</dbReference>
<dbReference type="GO" id="GO:0050511">
    <property type="term" value="F:undecaprenyldiphospho-muramoylpentapeptide beta-N-acetylglucosaminyltransferase activity"/>
    <property type="evidence" value="ECO:0007669"/>
    <property type="project" value="UniProtKB-UniRule"/>
</dbReference>
<dbReference type="Gene3D" id="3.40.50.2000">
    <property type="entry name" value="Glycogen Phosphorylase B"/>
    <property type="match status" value="2"/>
</dbReference>
<comment type="function">
    <text evidence="1">Cell wall formation. Catalyzes the transfer of a GlcNAc subunit on undecaprenyl-pyrophosphoryl-MurNAc-pentapeptide (lipid intermediate I) to form undecaprenyl-pyrophosphoryl-MurNAc-(pentapeptide)GlcNAc (lipid intermediate II).</text>
</comment>
<keyword evidence="1" id="KW-0961">Cell wall biogenesis/degradation</keyword>
<comment type="caution">
    <text evidence="1">Lacks conserved residue(s) required for the propagation of feature annotation.</text>
</comment>
<dbReference type="CDD" id="cd03785">
    <property type="entry name" value="GT28_MurG"/>
    <property type="match status" value="1"/>
</dbReference>
<dbReference type="AlphaFoldDB" id="A0A3P5Y7W8"/>
<keyword evidence="1" id="KW-0472">Membrane</keyword>
<dbReference type="UniPathway" id="UPA00219"/>
<keyword evidence="1" id="KW-0133">Cell shape</keyword>
<dbReference type="Pfam" id="PF03033">
    <property type="entry name" value="Glyco_transf_28"/>
    <property type="match status" value="1"/>
</dbReference>
<dbReference type="Pfam" id="PF04101">
    <property type="entry name" value="Glyco_tran_28_C"/>
    <property type="match status" value="1"/>
</dbReference>
<protein>
    <recommendedName>
        <fullName evidence="1">UDP-N-acetylglucosamine--N-acetylmuramyl-(pentapeptide) pyrophosphoryl-undecaprenol N-acetylglucosamine transferase</fullName>
        <ecNumber evidence="1">2.4.1.227</ecNumber>
    </recommendedName>
    <alternativeName>
        <fullName evidence="1">Undecaprenyl-PP-MurNAc-pentapeptide-UDPGlcNAc GlcNAc transferase</fullName>
    </alternativeName>
</protein>
<dbReference type="GO" id="GO:0051301">
    <property type="term" value="P:cell division"/>
    <property type="evidence" value="ECO:0007669"/>
    <property type="project" value="UniProtKB-KW"/>
</dbReference>
<accession>A0A3P5Y7W8</accession>